<dbReference type="SUPFAM" id="SSF51412">
    <property type="entry name" value="Inosine monophosphate dehydrogenase (IMPDH)"/>
    <property type="match status" value="1"/>
</dbReference>
<accession>A0ABP8KMS1</accession>
<dbReference type="EMBL" id="BAABGM010000020">
    <property type="protein sequence ID" value="GAA4410412.1"/>
    <property type="molecule type" value="Genomic_DNA"/>
</dbReference>
<sequence length="504" mass="52041">MTVTPVSITRAPTETFPATRDARWRGAPPRVIQGGMGVAVSGWPLARAVASVGQLGVVSGTALDVVCARRLQDGDTGGHVRRALAAFPVPRVAEWILAAYFVEGGIAPGEAYRPVPRHTVASGEKLLELTVAANFVEVFLAKEGHEGLVGVNYLHKIDLPLPAACFGALLAGVDVVLVGAGNPADIPALVRGLATGEDVRLAIKVMGSRVADGPTEVLFRPRSVVPGVAALPVPLVVAIIASNDLASGLVADPATRPDGFVVEGPTAGGHNAPPRGPRALDGLGQPVYGERDEVDIASVVALGLPVWVAGGQATPSGLRAALASGAAGIQAGTVFAYSDESGFAEDIKARVREDALRGDLVVRADWRVSPTGFPFRVAELPGTLTDREVAAARQPVCDLGVLRSAYRRPDGEVDFRCPAEPQKAYLRKGGREANREGRVCLCNALLAGAGLAQRRPKGAVEPALVTAGGDLAPVVTMLGQRRAGATGYTAAEVVAHLLTGAEPE</sequence>
<keyword evidence="2" id="KW-1185">Reference proteome</keyword>
<gene>
    <name evidence="1" type="ORF">GCM10023168_30080</name>
</gene>
<protein>
    <submittedName>
        <fullName evidence="1">Nitronate monooxygenase</fullName>
    </submittedName>
</protein>
<reference evidence="2" key="1">
    <citation type="journal article" date="2019" name="Int. J. Syst. Evol. Microbiol.">
        <title>The Global Catalogue of Microorganisms (GCM) 10K type strain sequencing project: providing services to taxonomists for standard genome sequencing and annotation.</title>
        <authorList>
            <consortium name="The Broad Institute Genomics Platform"/>
            <consortium name="The Broad Institute Genome Sequencing Center for Infectious Disease"/>
            <person name="Wu L."/>
            <person name="Ma J."/>
        </authorList>
    </citation>
    <scope>NUCLEOTIDE SEQUENCE [LARGE SCALE GENOMIC DNA]</scope>
    <source>
        <strain evidence="2">JCM 17809</strain>
    </source>
</reference>
<dbReference type="InterPro" id="IPR013785">
    <property type="entry name" value="Aldolase_TIM"/>
</dbReference>
<dbReference type="PANTHER" id="PTHR32332">
    <property type="entry name" value="2-NITROPROPANE DIOXYGENASE"/>
    <property type="match status" value="1"/>
</dbReference>
<keyword evidence="1" id="KW-0503">Monooxygenase</keyword>
<dbReference type="Gene3D" id="3.20.20.70">
    <property type="entry name" value="Aldolase class I"/>
    <property type="match status" value="1"/>
</dbReference>
<dbReference type="Proteomes" id="UP001500945">
    <property type="component" value="Unassembled WGS sequence"/>
</dbReference>
<keyword evidence="1" id="KW-0560">Oxidoreductase</keyword>
<comment type="caution">
    <text evidence="1">The sequence shown here is derived from an EMBL/GenBank/DDBJ whole genome shotgun (WGS) entry which is preliminary data.</text>
</comment>
<dbReference type="Pfam" id="PF03060">
    <property type="entry name" value="NMO"/>
    <property type="match status" value="1"/>
</dbReference>
<evidence type="ECO:0000313" key="1">
    <source>
        <dbReference type="EMBL" id="GAA4410412.1"/>
    </source>
</evidence>
<dbReference type="PANTHER" id="PTHR32332:SF33">
    <property type="entry name" value="NITRONATE MONOOXYGENASE DOMAIN-CONTAINING PROTEIN"/>
    <property type="match status" value="1"/>
</dbReference>
<organism evidence="1 2">
    <name type="scientific">Fodinibacter luteus</name>
    <dbReference type="NCBI Taxonomy" id="552064"/>
    <lineage>
        <taxon>Bacteria</taxon>
        <taxon>Bacillati</taxon>
        <taxon>Actinomycetota</taxon>
        <taxon>Actinomycetes</taxon>
        <taxon>Micrococcales</taxon>
        <taxon>Intrasporangiaceae</taxon>
        <taxon>Fodinibacter (ex Wang et al. 2009)</taxon>
    </lineage>
</organism>
<dbReference type="GO" id="GO:0004497">
    <property type="term" value="F:monooxygenase activity"/>
    <property type="evidence" value="ECO:0007669"/>
    <property type="project" value="UniProtKB-KW"/>
</dbReference>
<proteinExistence type="predicted"/>
<name>A0ABP8KMS1_9MICO</name>
<evidence type="ECO:0000313" key="2">
    <source>
        <dbReference type="Proteomes" id="UP001500945"/>
    </source>
</evidence>